<evidence type="ECO:0000256" key="6">
    <source>
        <dbReference type="ARBA" id="ARBA00022679"/>
    </source>
</evidence>
<dbReference type="EMBL" id="JAAKZZ010000002">
    <property type="protein sequence ID" value="NGO66872.1"/>
    <property type="molecule type" value="Genomic_DNA"/>
</dbReference>
<evidence type="ECO:0000256" key="8">
    <source>
        <dbReference type="ARBA" id="ARBA00023098"/>
    </source>
</evidence>
<dbReference type="PANTHER" id="PTHR11712:SF336">
    <property type="entry name" value="3-OXOACYL-[ACYL-CARRIER-PROTEIN] SYNTHASE, MITOCHONDRIAL"/>
    <property type="match status" value="1"/>
</dbReference>
<evidence type="ECO:0000256" key="11">
    <source>
        <dbReference type="ARBA" id="ARBA00024006"/>
    </source>
</evidence>
<organism evidence="18 19">
    <name type="scientific">Streptomyces boncukensis</name>
    <dbReference type="NCBI Taxonomy" id="2711219"/>
    <lineage>
        <taxon>Bacteria</taxon>
        <taxon>Bacillati</taxon>
        <taxon>Actinomycetota</taxon>
        <taxon>Actinomycetes</taxon>
        <taxon>Kitasatosporales</taxon>
        <taxon>Streptomycetaceae</taxon>
        <taxon>Streptomyces</taxon>
    </lineage>
</organism>
<evidence type="ECO:0000313" key="18">
    <source>
        <dbReference type="EMBL" id="NGO66872.1"/>
    </source>
</evidence>
<proteinExistence type="inferred from homology"/>
<evidence type="ECO:0000256" key="9">
    <source>
        <dbReference type="ARBA" id="ARBA00023160"/>
    </source>
</evidence>
<dbReference type="FunFam" id="3.40.47.10:FF:000018">
    <property type="entry name" value="3-oxoacyl-[acyl-carrier-protein] synthase 2"/>
    <property type="match status" value="1"/>
</dbReference>
<dbReference type="FunFam" id="3.40.47.10:FF:000029">
    <property type="entry name" value="3-oxoacyl-[acyl-carrier-protein] synthase 1"/>
    <property type="match status" value="1"/>
</dbReference>
<keyword evidence="7" id="KW-0276">Fatty acid metabolism</keyword>
<dbReference type="InterPro" id="IPR014031">
    <property type="entry name" value="Ketoacyl_synth_C"/>
</dbReference>
<gene>
    <name evidence="18" type="primary">fabF</name>
    <name evidence="18" type="ORF">G5C65_00535</name>
</gene>
<dbReference type="InterPro" id="IPR017568">
    <property type="entry name" value="3-oxoacyl-ACP_synth-2"/>
</dbReference>
<dbReference type="InterPro" id="IPR014030">
    <property type="entry name" value="Ketoacyl_synth_N"/>
</dbReference>
<feature type="active site" description="For beta-ketoacyl synthase activity" evidence="15">
    <location>
        <position position="163"/>
    </location>
</feature>
<dbReference type="Gene3D" id="3.40.47.10">
    <property type="match status" value="1"/>
</dbReference>
<evidence type="ECO:0000256" key="14">
    <source>
        <dbReference type="PIRNR" id="PIRNR000447"/>
    </source>
</evidence>
<dbReference type="PANTHER" id="PTHR11712">
    <property type="entry name" value="POLYKETIDE SYNTHASE-RELATED"/>
    <property type="match status" value="1"/>
</dbReference>
<dbReference type="PROSITE" id="PS52004">
    <property type="entry name" value="KS3_2"/>
    <property type="match status" value="1"/>
</dbReference>
<dbReference type="InterPro" id="IPR018201">
    <property type="entry name" value="Ketoacyl_synth_AS"/>
</dbReference>
<dbReference type="PROSITE" id="PS00606">
    <property type="entry name" value="KS3_1"/>
    <property type="match status" value="1"/>
</dbReference>
<dbReference type="GO" id="GO:0005829">
    <property type="term" value="C:cytosol"/>
    <property type="evidence" value="ECO:0007669"/>
    <property type="project" value="TreeGrafter"/>
</dbReference>
<keyword evidence="9 14" id="KW-0275">Fatty acid biosynthesis</keyword>
<evidence type="ECO:0000256" key="15">
    <source>
        <dbReference type="PIRSR" id="PIRSR000447-1"/>
    </source>
</evidence>
<name>A0A6G4WPW5_9ACTN</name>
<dbReference type="InterPro" id="IPR020841">
    <property type="entry name" value="PKS_Beta-ketoAc_synthase_dom"/>
</dbReference>
<evidence type="ECO:0000256" key="1">
    <source>
        <dbReference type="ARBA" id="ARBA00005194"/>
    </source>
</evidence>
<reference evidence="18 19" key="1">
    <citation type="submission" date="2020-02" db="EMBL/GenBank/DDBJ databases">
        <title>Whole-genome analyses of novel actinobacteria.</title>
        <authorList>
            <person name="Sahin N."/>
            <person name="Tatar D."/>
        </authorList>
    </citation>
    <scope>NUCLEOTIDE SEQUENCE [LARGE SCALE GENOMIC DNA]</scope>
    <source>
        <strain evidence="18 19">SB3404</strain>
    </source>
</reference>
<comment type="similarity">
    <text evidence="2 14 16">Belongs to the thiolase-like superfamily. Beta-ketoacyl-ACP synthases family.</text>
</comment>
<dbReference type="SMART" id="SM00825">
    <property type="entry name" value="PKS_KS"/>
    <property type="match status" value="1"/>
</dbReference>
<dbReference type="SUPFAM" id="SSF53901">
    <property type="entry name" value="Thiolase-like"/>
    <property type="match status" value="2"/>
</dbReference>
<dbReference type="NCBIfam" id="NF005589">
    <property type="entry name" value="PRK07314.1"/>
    <property type="match status" value="1"/>
</dbReference>
<dbReference type="InterPro" id="IPR016039">
    <property type="entry name" value="Thiolase-like"/>
</dbReference>
<accession>A0A6G4WPW5</accession>
<dbReference type="NCBIfam" id="TIGR03150">
    <property type="entry name" value="fabF"/>
    <property type="match status" value="1"/>
</dbReference>
<evidence type="ECO:0000256" key="12">
    <source>
        <dbReference type="ARBA" id="ARBA00047318"/>
    </source>
</evidence>
<dbReference type="GO" id="GO:0030497">
    <property type="term" value="P:fatty acid elongation"/>
    <property type="evidence" value="ECO:0007669"/>
    <property type="project" value="UniProtKB-ARBA"/>
</dbReference>
<comment type="function">
    <text evidence="11 14">Involved in the type II fatty acid elongation cycle. Catalyzes the elongation of a wide range of acyl-ACP by the addition of two carbons from malonyl-ACP to an acyl acceptor. Can efficiently catalyze the conversion of palmitoleoyl-ACP (cis-hexadec-9-enoyl-ACP) to cis-vaccenoyl-ACP (cis-octadec-11-enoyl-ACP), an essential step in the thermal regulation of fatty acid composition.</text>
</comment>
<evidence type="ECO:0000256" key="4">
    <source>
        <dbReference type="ARBA" id="ARBA00014657"/>
    </source>
</evidence>
<dbReference type="Pfam" id="PF00109">
    <property type="entry name" value="ketoacyl-synt"/>
    <property type="match status" value="1"/>
</dbReference>
<evidence type="ECO:0000313" key="19">
    <source>
        <dbReference type="Proteomes" id="UP000477722"/>
    </source>
</evidence>
<dbReference type="AlphaFoldDB" id="A0A6G4WPW5"/>
<evidence type="ECO:0000256" key="2">
    <source>
        <dbReference type="ARBA" id="ARBA00008467"/>
    </source>
</evidence>
<dbReference type="Pfam" id="PF02801">
    <property type="entry name" value="Ketoacyl-synt_C"/>
    <property type="match status" value="1"/>
</dbReference>
<comment type="caution">
    <text evidence="18">The sequence shown here is derived from an EMBL/GenBank/DDBJ whole genome shotgun (WGS) entry which is preliminary data.</text>
</comment>
<keyword evidence="5 14" id="KW-0444">Lipid biosynthesis</keyword>
<dbReference type="PIRSF" id="PIRSF000447">
    <property type="entry name" value="KAS_II"/>
    <property type="match status" value="1"/>
</dbReference>
<dbReference type="UniPathway" id="UPA00094"/>
<comment type="catalytic activity">
    <reaction evidence="13 14">
        <text>a fatty acyl-[ACP] + malonyl-[ACP] + H(+) = a 3-oxoacyl-[ACP] + holo-[ACP] + CO2</text>
        <dbReference type="Rhea" id="RHEA:22836"/>
        <dbReference type="Rhea" id="RHEA-COMP:9623"/>
        <dbReference type="Rhea" id="RHEA-COMP:9685"/>
        <dbReference type="Rhea" id="RHEA-COMP:9916"/>
        <dbReference type="Rhea" id="RHEA-COMP:14125"/>
        <dbReference type="ChEBI" id="CHEBI:15378"/>
        <dbReference type="ChEBI" id="CHEBI:16526"/>
        <dbReference type="ChEBI" id="CHEBI:64479"/>
        <dbReference type="ChEBI" id="CHEBI:78449"/>
        <dbReference type="ChEBI" id="CHEBI:78776"/>
        <dbReference type="ChEBI" id="CHEBI:138651"/>
    </reaction>
</comment>
<keyword evidence="6 14" id="KW-0808">Transferase</keyword>
<feature type="domain" description="Ketosynthase family 3 (KS3)" evidence="17">
    <location>
        <begin position="5"/>
        <end position="410"/>
    </location>
</feature>
<dbReference type="GO" id="GO:0004315">
    <property type="term" value="F:3-oxoacyl-[acyl-carrier-protein] synthase activity"/>
    <property type="evidence" value="ECO:0007669"/>
    <property type="project" value="UniProtKB-UniRule"/>
</dbReference>
<dbReference type="RefSeq" id="WP_165296545.1">
    <property type="nucleotide sequence ID" value="NZ_JAAKZZ010000002.1"/>
</dbReference>
<evidence type="ECO:0000256" key="13">
    <source>
        <dbReference type="ARBA" id="ARBA00047659"/>
    </source>
</evidence>
<evidence type="ECO:0000259" key="17">
    <source>
        <dbReference type="PROSITE" id="PS52004"/>
    </source>
</evidence>
<dbReference type="InterPro" id="IPR000794">
    <property type="entry name" value="Beta-ketoacyl_synthase"/>
</dbReference>
<dbReference type="CDD" id="cd00834">
    <property type="entry name" value="KAS_I_II"/>
    <property type="match status" value="1"/>
</dbReference>
<sequence>MTGRRRPVAVTGIGVVSPVGSGPRFWDALVAGQSGIGRITGFDPAGHPVRIAGEVRDVELGAWLETKDVKRLDRFCQLALVAAALAVSDADFAAPDPDRVGVVFGTAIGGAETMREGSVAEWLRGPRYVSPKLVPCAIPNMAAANIAVRHGFRGPSMCPVTACASASDAVGWGARLVRDGYADACLVGGSEAAVRAPIMAGFAQLRALSRRNDAPEAACRPFDADRDGFVLAEGAGALLLESADLARARGARVYAEVAGYGQTTDAHHETAPLPGGAGAARAIGAALDDASTAACEIGYVNAHGTSTRLSDVAETAALRRSLGGHAERIAVSSTKSMTGHLLGASGAVEAAATSLALHHGIVPPTINLEAPDTDCDLDYVPGSARKVELDAALSLSMAFGGHNACLVLRRDKEAGHVARA</sequence>
<evidence type="ECO:0000256" key="5">
    <source>
        <dbReference type="ARBA" id="ARBA00022516"/>
    </source>
</evidence>
<protein>
    <recommendedName>
        <fullName evidence="4 14">3-oxoacyl-[acyl-carrier-protein] synthase 2</fullName>
        <ecNumber evidence="3 14">2.3.1.179</ecNumber>
    </recommendedName>
</protein>
<keyword evidence="10 14" id="KW-0012">Acyltransferase</keyword>
<evidence type="ECO:0000256" key="10">
    <source>
        <dbReference type="ARBA" id="ARBA00023315"/>
    </source>
</evidence>
<comment type="pathway">
    <text evidence="1 14">Lipid metabolism; fatty acid biosynthesis.</text>
</comment>
<evidence type="ECO:0000256" key="3">
    <source>
        <dbReference type="ARBA" id="ARBA00012356"/>
    </source>
</evidence>
<dbReference type="EC" id="2.3.1.179" evidence="3 14"/>
<evidence type="ECO:0000256" key="16">
    <source>
        <dbReference type="RuleBase" id="RU003694"/>
    </source>
</evidence>
<comment type="catalytic activity">
    <reaction evidence="12 14">
        <text>(9Z)-hexadecenoyl-[ACP] + malonyl-[ACP] + H(+) = 3-oxo-(11Z)-octadecenoyl-[ACP] + holo-[ACP] + CO2</text>
        <dbReference type="Rhea" id="RHEA:55040"/>
        <dbReference type="Rhea" id="RHEA-COMP:9623"/>
        <dbReference type="Rhea" id="RHEA-COMP:9685"/>
        <dbReference type="Rhea" id="RHEA-COMP:10800"/>
        <dbReference type="Rhea" id="RHEA-COMP:14074"/>
        <dbReference type="ChEBI" id="CHEBI:15378"/>
        <dbReference type="ChEBI" id="CHEBI:16526"/>
        <dbReference type="ChEBI" id="CHEBI:64479"/>
        <dbReference type="ChEBI" id="CHEBI:78449"/>
        <dbReference type="ChEBI" id="CHEBI:83989"/>
        <dbReference type="ChEBI" id="CHEBI:138538"/>
        <dbReference type="EC" id="2.3.1.179"/>
    </reaction>
</comment>
<evidence type="ECO:0000256" key="7">
    <source>
        <dbReference type="ARBA" id="ARBA00022832"/>
    </source>
</evidence>
<keyword evidence="8" id="KW-0443">Lipid metabolism</keyword>
<keyword evidence="19" id="KW-1185">Reference proteome</keyword>
<dbReference type="Proteomes" id="UP000477722">
    <property type="component" value="Unassembled WGS sequence"/>
</dbReference>